<dbReference type="FunFam" id="3.40.50.920:FF:000003">
    <property type="entry name" value="Transketolase"/>
    <property type="match status" value="1"/>
</dbReference>
<dbReference type="InterPro" id="IPR005478">
    <property type="entry name" value="Transketolase_bac-like"/>
</dbReference>
<feature type="active site" description="Proton donor" evidence="11">
    <location>
        <position position="417"/>
    </location>
</feature>
<dbReference type="Pfam" id="PF00456">
    <property type="entry name" value="Transketolase_N"/>
    <property type="match status" value="1"/>
</dbReference>
<dbReference type="InterPro" id="IPR033247">
    <property type="entry name" value="Transketolase_fam"/>
</dbReference>
<evidence type="ECO:0000256" key="4">
    <source>
        <dbReference type="ARBA" id="ARBA00016662"/>
    </source>
</evidence>
<dbReference type="PANTHER" id="PTHR43522">
    <property type="entry name" value="TRANSKETOLASE"/>
    <property type="match status" value="1"/>
</dbReference>
<dbReference type="InterPro" id="IPR005474">
    <property type="entry name" value="Transketolase_N"/>
</dbReference>
<gene>
    <name evidence="18" type="ORF">C8N24_1000</name>
</gene>
<dbReference type="SUPFAM" id="SSF52922">
    <property type="entry name" value="TK C-terminal domain-like"/>
    <property type="match status" value="1"/>
</dbReference>
<keyword evidence="16" id="KW-0812">Transmembrane</keyword>
<evidence type="ECO:0000256" key="11">
    <source>
        <dbReference type="PIRSR" id="PIRSR605478-1"/>
    </source>
</evidence>
<evidence type="ECO:0000256" key="10">
    <source>
        <dbReference type="NCBIfam" id="TIGR00232"/>
    </source>
</evidence>
<accession>A0A660LB92</accession>
<feature type="domain" description="Transketolase-like pyrimidine-binding" evidence="17">
    <location>
        <begin position="360"/>
        <end position="530"/>
    </location>
</feature>
<feature type="binding site" evidence="14">
    <location>
        <position position="194"/>
    </location>
    <ligand>
        <name>Mg(2+)</name>
        <dbReference type="ChEBI" id="CHEBI:18420"/>
    </ligand>
</feature>
<dbReference type="InterPro" id="IPR020826">
    <property type="entry name" value="Transketolase_BS"/>
</dbReference>
<dbReference type="Proteomes" id="UP000278962">
    <property type="component" value="Unassembled WGS sequence"/>
</dbReference>
<dbReference type="InterPro" id="IPR029061">
    <property type="entry name" value="THDP-binding"/>
</dbReference>
<dbReference type="AlphaFoldDB" id="A0A660LB92"/>
<feature type="binding site" evidence="13">
    <location>
        <position position="442"/>
    </location>
    <ligand>
        <name>thiamine diphosphate</name>
        <dbReference type="ChEBI" id="CHEBI:58937"/>
    </ligand>
</feature>
<keyword evidence="16" id="KW-0472">Membrane</keyword>
<dbReference type="GO" id="GO:0006098">
    <property type="term" value="P:pentose-phosphate shunt"/>
    <property type="evidence" value="ECO:0007669"/>
    <property type="project" value="TreeGrafter"/>
</dbReference>
<dbReference type="GO" id="GO:0000287">
    <property type="term" value="F:magnesium ion binding"/>
    <property type="evidence" value="ECO:0007669"/>
    <property type="project" value="UniProtKB-ARBA"/>
</dbReference>
<comment type="cofactor">
    <cofactor evidence="13">
        <name>thiamine diphosphate</name>
        <dbReference type="ChEBI" id="CHEBI:58937"/>
    </cofactor>
    <text evidence="13">Binds 1 thiamine pyrophosphate per subunit. During the reaction, the substrate forms a covalent intermediate with the cofactor.</text>
</comment>
<evidence type="ECO:0000256" key="16">
    <source>
        <dbReference type="SAM" id="Phobius"/>
    </source>
</evidence>
<organism evidence="18 19">
    <name type="scientific">Solirubrobacter pauli</name>
    <dbReference type="NCBI Taxonomy" id="166793"/>
    <lineage>
        <taxon>Bacteria</taxon>
        <taxon>Bacillati</taxon>
        <taxon>Actinomycetota</taxon>
        <taxon>Thermoleophilia</taxon>
        <taxon>Solirubrobacterales</taxon>
        <taxon>Solirubrobacteraceae</taxon>
        <taxon>Solirubrobacter</taxon>
    </lineage>
</organism>
<feature type="binding site" evidence="12">
    <location>
        <position position="478"/>
    </location>
    <ligand>
        <name>substrate</name>
    </ligand>
</feature>
<feature type="binding site" evidence="13">
    <location>
        <position position="192"/>
    </location>
    <ligand>
        <name>thiamine diphosphate</name>
        <dbReference type="ChEBI" id="CHEBI:58937"/>
    </ligand>
</feature>
<feature type="binding site" evidence="14">
    <location>
        <position position="162"/>
    </location>
    <ligand>
        <name>Mg(2+)</name>
        <dbReference type="ChEBI" id="CHEBI:18420"/>
    </ligand>
</feature>
<dbReference type="GO" id="GO:0004802">
    <property type="term" value="F:transketolase activity"/>
    <property type="evidence" value="ECO:0007669"/>
    <property type="project" value="UniProtKB-UniRule"/>
</dbReference>
<comment type="similarity">
    <text evidence="1">Belongs to the transketolase family.</text>
</comment>
<dbReference type="EMBL" id="RBIL01000001">
    <property type="protein sequence ID" value="RKQ91180.1"/>
    <property type="molecule type" value="Genomic_DNA"/>
</dbReference>
<feature type="binding site" evidence="13">
    <location>
        <position position="163"/>
    </location>
    <ligand>
        <name>thiamine diphosphate</name>
        <dbReference type="ChEBI" id="CHEBI:58937"/>
    </ligand>
</feature>
<feature type="site" description="Important for catalytic activity" evidence="15">
    <location>
        <position position="268"/>
    </location>
</feature>
<dbReference type="InterPro" id="IPR055152">
    <property type="entry name" value="Transketolase-like_C_2"/>
</dbReference>
<dbReference type="FunFam" id="3.40.50.970:FF:000003">
    <property type="entry name" value="Transketolase"/>
    <property type="match status" value="1"/>
</dbReference>
<keyword evidence="16" id="KW-1133">Transmembrane helix</keyword>
<evidence type="ECO:0000256" key="14">
    <source>
        <dbReference type="PIRSR" id="PIRSR605478-4"/>
    </source>
</evidence>
<dbReference type="GO" id="GO:0005829">
    <property type="term" value="C:cytosol"/>
    <property type="evidence" value="ECO:0007669"/>
    <property type="project" value="TreeGrafter"/>
</dbReference>
<feature type="binding site" evidence="12">
    <location>
        <position position="525"/>
    </location>
    <ligand>
        <name>substrate</name>
    </ligand>
</feature>
<dbReference type="Gene3D" id="3.40.50.970">
    <property type="match status" value="2"/>
</dbReference>
<dbReference type="NCBIfam" id="TIGR00232">
    <property type="entry name" value="tktlase_bact"/>
    <property type="match status" value="1"/>
</dbReference>
<evidence type="ECO:0000256" key="13">
    <source>
        <dbReference type="PIRSR" id="PIRSR605478-3"/>
    </source>
</evidence>
<evidence type="ECO:0000313" key="19">
    <source>
        <dbReference type="Proteomes" id="UP000278962"/>
    </source>
</evidence>
<proteinExistence type="inferred from homology"/>
<comment type="subunit">
    <text evidence="2">Homodimer.</text>
</comment>
<evidence type="ECO:0000256" key="12">
    <source>
        <dbReference type="PIRSR" id="PIRSR605478-2"/>
    </source>
</evidence>
<evidence type="ECO:0000259" key="17">
    <source>
        <dbReference type="SMART" id="SM00861"/>
    </source>
</evidence>
<feature type="binding site" evidence="12">
    <location>
        <position position="474"/>
    </location>
    <ligand>
        <name>substrate</name>
    </ligand>
</feature>
<evidence type="ECO:0000256" key="8">
    <source>
        <dbReference type="ARBA" id="ARBA00023052"/>
    </source>
</evidence>
<dbReference type="PANTHER" id="PTHR43522:SF2">
    <property type="entry name" value="TRANSKETOLASE 1-RELATED"/>
    <property type="match status" value="1"/>
</dbReference>
<dbReference type="SUPFAM" id="SSF52518">
    <property type="entry name" value="Thiamin diphosphate-binding fold (THDP-binding)"/>
    <property type="match status" value="2"/>
</dbReference>
<feature type="binding site" evidence="12">
    <location>
        <position position="390"/>
    </location>
    <ligand>
        <name>substrate</name>
    </ligand>
</feature>
<dbReference type="Pfam" id="PF02779">
    <property type="entry name" value="Transket_pyr"/>
    <property type="match status" value="1"/>
</dbReference>
<keyword evidence="7 14" id="KW-0460">Magnesium</keyword>
<dbReference type="SMART" id="SM00861">
    <property type="entry name" value="Transket_pyr"/>
    <property type="match status" value="1"/>
</dbReference>
<dbReference type="FunFam" id="3.40.50.970:FF:000004">
    <property type="entry name" value="Transketolase"/>
    <property type="match status" value="1"/>
</dbReference>
<keyword evidence="5" id="KW-0808">Transferase</keyword>
<keyword evidence="19" id="KW-1185">Reference proteome</keyword>
<feature type="binding site" evidence="14">
    <location>
        <position position="192"/>
    </location>
    <ligand>
        <name>Mg(2+)</name>
        <dbReference type="ChEBI" id="CHEBI:18420"/>
    </ligand>
</feature>
<evidence type="ECO:0000256" key="2">
    <source>
        <dbReference type="ARBA" id="ARBA00011738"/>
    </source>
</evidence>
<evidence type="ECO:0000256" key="6">
    <source>
        <dbReference type="ARBA" id="ARBA00022723"/>
    </source>
</evidence>
<evidence type="ECO:0000256" key="1">
    <source>
        <dbReference type="ARBA" id="ARBA00007131"/>
    </source>
</evidence>
<dbReference type="PROSITE" id="PS00802">
    <property type="entry name" value="TRANSKETOLASE_2"/>
    <property type="match status" value="1"/>
</dbReference>
<evidence type="ECO:0000256" key="15">
    <source>
        <dbReference type="PIRSR" id="PIRSR605478-5"/>
    </source>
</evidence>
<feature type="binding site" evidence="13">
    <location>
        <position position="73"/>
    </location>
    <ligand>
        <name>thiamine diphosphate</name>
        <dbReference type="ChEBI" id="CHEBI:58937"/>
    </ligand>
</feature>
<feature type="binding site" evidence="12">
    <location>
        <position position="33"/>
    </location>
    <ligand>
        <name>substrate</name>
    </ligand>
</feature>
<dbReference type="CDD" id="cd02012">
    <property type="entry name" value="TPP_TK"/>
    <property type="match status" value="1"/>
</dbReference>
<feature type="binding site" evidence="12">
    <location>
        <position position="363"/>
    </location>
    <ligand>
        <name>substrate</name>
    </ligand>
</feature>
<feature type="transmembrane region" description="Helical" evidence="16">
    <location>
        <begin position="67"/>
        <end position="89"/>
    </location>
</feature>
<name>A0A660LB92_9ACTN</name>
<evidence type="ECO:0000256" key="9">
    <source>
        <dbReference type="ARBA" id="ARBA00049473"/>
    </source>
</evidence>
<dbReference type="Pfam" id="PF22613">
    <property type="entry name" value="Transketolase_C_1"/>
    <property type="match status" value="1"/>
</dbReference>
<comment type="cofactor">
    <cofactor evidence="14">
        <name>Mg(2+)</name>
        <dbReference type="ChEBI" id="CHEBI:18420"/>
    </cofactor>
    <text evidence="14">Binds 1 Mg(2+) ion per subunit. Can also utilize other divalent metal cations, such as Ca(2+), Mn(2+) and Co(2+).</text>
</comment>
<feature type="binding site" evidence="13">
    <location>
        <begin position="121"/>
        <end position="123"/>
    </location>
    <ligand>
        <name>thiamine diphosphate</name>
        <dbReference type="ChEBI" id="CHEBI:58937"/>
    </ligand>
</feature>
<dbReference type="InterPro" id="IPR005475">
    <property type="entry name" value="Transketolase-like_Pyr-bd"/>
</dbReference>
<protein>
    <recommendedName>
        <fullName evidence="4 10">Transketolase</fullName>
        <ecNumber evidence="3 10">2.2.1.1</ecNumber>
    </recommendedName>
</protein>
<evidence type="ECO:0000313" key="18">
    <source>
        <dbReference type="EMBL" id="RKQ91180.1"/>
    </source>
</evidence>
<evidence type="ECO:0000256" key="5">
    <source>
        <dbReference type="ARBA" id="ARBA00022679"/>
    </source>
</evidence>
<sequence>MSVAEDRSTLDELCVNTIRTLSMDAVQKANSGHPGTPMALAPLAYVLYTRVMEHNPKNAKWADRDRFVLSCGHASMLLYSMLYLTGYGLTLDDLKNFRQLGSPTAGHPEYGHAAGIETTTGPLGQGISTAVGMALGERMLAERYNRDGHEIVDHYTYVIASDGDLQEGISHEASSLAGHLGLGRLIAFWDDNHISIEGDTAISFTEDVAARYEAYGWHVQNLGEDIGLDRIEEALANAKDVTDRPSLIVVRTHIAPGSPNKQDTHEAHGSPLGDEEIKLTKQAYNWPSEEPFFVPEEALAHFRSLEGKGEELESAWNERFAAYREAFPELADQFERQLSRELPEGWDAEVPTKGPDSGMIATRKASQDVIQWAAAQVPEMVGGSADLAPSTLTLIKDGGSVNTASYGGRNFHFGIREHGMGAIVNGLTLSGFRAFGAGFFIFSDYMKASIRLAALMHIPSTFVFTHDSIGVGEDGPTHQPIEQLATLRATPNINVVRPAGFNETALAWRFALSATDTPTALALSRQGVPVWDPAGVPSDAIERGAYVLADSDGEPDVILIASGTEVHVANDARKLLEEDGVKVRLVSAPCLDRFEAQDQAYRDEVLPPSVTARVAVEAAAPLGWHRWVGDRGAVVAMTTFGASAPAGALYKHFGFTGENVADVARGVLKG</sequence>
<dbReference type="EC" id="2.2.1.1" evidence="3 10"/>
<feature type="site" description="Important for catalytic activity" evidence="15">
    <location>
        <position position="33"/>
    </location>
</feature>
<feature type="binding site" evidence="13">
    <location>
        <position position="268"/>
    </location>
    <ligand>
        <name>thiamine diphosphate</name>
        <dbReference type="ChEBI" id="CHEBI:58937"/>
    </ligand>
</feature>
<dbReference type="InterPro" id="IPR009014">
    <property type="entry name" value="Transketo_C/PFOR_II"/>
</dbReference>
<feature type="binding site" evidence="12">
    <location>
        <position position="268"/>
    </location>
    <ligand>
        <name>substrate</name>
    </ligand>
</feature>
<keyword evidence="6 14" id="KW-0479">Metal-binding</keyword>
<feature type="binding site" evidence="12">
    <location>
        <position position="466"/>
    </location>
    <ligand>
        <name>substrate</name>
    </ligand>
</feature>
<comment type="caution">
    <text evidence="18">The sequence shown here is derived from an EMBL/GenBank/DDBJ whole genome shotgun (WGS) entry which is preliminary data.</text>
</comment>
<evidence type="ECO:0000256" key="3">
    <source>
        <dbReference type="ARBA" id="ARBA00013152"/>
    </source>
</evidence>
<evidence type="ECO:0000256" key="7">
    <source>
        <dbReference type="ARBA" id="ARBA00022842"/>
    </source>
</evidence>
<dbReference type="CDD" id="cd07033">
    <property type="entry name" value="TPP_PYR_DXS_TK_like"/>
    <property type="match status" value="1"/>
</dbReference>
<comment type="catalytic activity">
    <reaction evidence="9">
        <text>D-sedoheptulose 7-phosphate + D-glyceraldehyde 3-phosphate = aldehydo-D-ribose 5-phosphate + D-xylulose 5-phosphate</text>
        <dbReference type="Rhea" id="RHEA:10508"/>
        <dbReference type="ChEBI" id="CHEBI:57483"/>
        <dbReference type="ChEBI" id="CHEBI:57737"/>
        <dbReference type="ChEBI" id="CHEBI:58273"/>
        <dbReference type="ChEBI" id="CHEBI:59776"/>
        <dbReference type="EC" id="2.2.1.1"/>
    </reaction>
</comment>
<dbReference type="Gene3D" id="3.40.50.920">
    <property type="match status" value="1"/>
</dbReference>
<reference evidence="18 19" key="1">
    <citation type="submission" date="2018-10" db="EMBL/GenBank/DDBJ databases">
        <title>Genomic Encyclopedia of Archaeal and Bacterial Type Strains, Phase II (KMG-II): from individual species to whole genera.</title>
        <authorList>
            <person name="Goeker M."/>
        </authorList>
    </citation>
    <scope>NUCLEOTIDE SEQUENCE [LARGE SCALE GENOMIC DNA]</scope>
    <source>
        <strain evidence="18 19">DSM 14954</strain>
    </source>
</reference>
<keyword evidence="8 13" id="KW-0786">Thiamine pyrophosphate</keyword>